<dbReference type="AlphaFoldDB" id="A0A4Q7YCG5"/>
<organism evidence="10 11">
    <name type="scientific">Blastococcus saxobsidens</name>
    <dbReference type="NCBI Taxonomy" id="138336"/>
    <lineage>
        <taxon>Bacteria</taxon>
        <taxon>Bacillati</taxon>
        <taxon>Actinomycetota</taxon>
        <taxon>Actinomycetes</taxon>
        <taxon>Geodermatophilales</taxon>
        <taxon>Geodermatophilaceae</taxon>
        <taxon>Blastococcus</taxon>
    </lineage>
</organism>
<dbReference type="Pfam" id="PF00892">
    <property type="entry name" value="EamA"/>
    <property type="match status" value="2"/>
</dbReference>
<evidence type="ECO:0000256" key="5">
    <source>
        <dbReference type="ARBA" id="ARBA00022692"/>
    </source>
</evidence>
<proteinExistence type="inferred from homology"/>
<comment type="caution">
    <text evidence="10">The sequence shown here is derived from an EMBL/GenBank/DDBJ whole genome shotgun (WGS) entry which is preliminary data.</text>
</comment>
<feature type="transmembrane region" description="Helical" evidence="8">
    <location>
        <begin position="266"/>
        <end position="286"/>
    </location>
</feature>
<accession>A0A4Q7YCG5</accession>
<feature type="domain" description="EamA" evidence="9">
    <location>
        <begin position="151"/>
        <end position="281"/>
    </location>
</feature>
<sequence>MDERRLGVVSGLGAYALWGLFPLYFPLLEPAGGVEIVAHRVLWSLLFVGLLLSALRRWGHVRAAVRDRRTLLVLSGAAVLIAGNWLIFVFGVNSGQVVETSLGYFINPLVSVVLGVVVFSERLRPLQWTAVGIAAVAVAVLTVDYGRPPWIALSLALTFGLYGLMKKLVSVEAAPGLFLETALVAGPAVVVLSLLHADGAGTFTGEGAGHALLLVSSGVATAIPLLLFAAAARRIPLSTVGLLQYLTPLMQLAIGVFVYGEPMPPARLVGFVIVWVALAVFTADMLRHARAGARRTSREVVPLVP</sequence>
<evidence type="ECO:0000256" key="4">
    <source>
        <dbReference type="ARBA" id="ARBA00022475"/>
    </source>
</evidence>
<evidence type="ECO:0000256" key="7">
    <source>
        <dbReference type="ARBA" id="ARBA00023136"/>
    </source>
</evidence>
<feature type="transmembrane region" description="Helical" evidence="8">
    <location>
        <begin position="209"/>
        <end position="230"/>
    </location>
</feature>
<evidence type="ECO:0000256" key="3">
    <source>
        <dbReference type="ARBA" id="ARBA00022448"/>
    </source>
</evidence>
<feature type="transmembrane region" description="Helical" evidence="8">
    <location>
        <begin position="7"/>
        <end position="25"/>
    </location>
</feature>
<feature type="domain" description="EamA" evidence="9">
    <location>
        <begin position="6"/>
        <end position="142"/>
    </location>
</feature>
<feature type="transmembrane region" description="Helical" evidence="8">
    <location>
        <begin position="70"/>
        <end position="90"/>
    </location>
</feature>
<dbReference type="GO" id="GO:0005886">
    <property type="term" value="C:plasma membrane"/>
    <property type="evidence" value="ECO:0007669"/>
    <property type="project" value="UniProtKB-SubCell"/>
</dbReference>
<evidence type="ECO:0000256" key="2">
    <source>
        <dbReference type="ARBA" id="ARBA00007362"/>
    </source>
</evidence>
<gene>
    <name evidence="10" type="ORF">BKA19_4098</name>
</gene>
<reference evidence="10 11" key="1">
    <citation type="submission" date="2019-02" db="EMBL/GenBank/DDBJ databases">
        <title>Sequencing the genomes of 1000 actinobacteria strains.</title>
        <authorList>
            <person name="Klenk H.-P."/>
        </authorList>
    </citation>
    <scope>NUCLEOTIDE SEQUENCE [LARGE SCALE GENOMIC DNA]</scope>
    <source>
        <strain evidence="10 11">DSM 44509</strain>
    </source>
</reference>
<keyword evidence="11" id="KW-1185">Reference proteome</keyword>
<comment type="subcellular location">
    <subcellularLocation>
        <location evidence="1">Cell membrane</location>
        <topology evidence="1">Multi-pass membrane protein</topology>
    </subcellularLocation>
</comment>
<name>A0A4Q7YCG5_9ACTN</name>
<feature type="transmembrane region" description="Helical" evidence="8">
    <location>
        <begin position="37"/>
        <end position="58"/>
    </location>
</feature>
<dbReference type="InterPro" id="IPR037185">
    <property type="entry name" value="EmrE-like"/>
</dbReference>
<evidence type="ECO:0000313" key="11">
    <source>
        <dbReference type="Proteomes" id="UP000292507"/>
    </source>
</evidence>
<dbReference type="InterPro" id="IPR004626">
    <property type="entry name" value="RarD"/>
</dbReference>
<dbReference type="NCBIfam" id="TIGR00688">
    <property type="entry name" value="rarD"/>
    <property type="match status" value="1"/>
</dbReference>
<protein>
    <submittedName>
        <fullName evidence="10">Chloramphenicol-sensitive protein RarD</fullName>
    </submittedName>
</protein>
<feature type="transmembrane region" description="Helical" evidence="8">
    <location>
        <begin position="242"/>
        <end position="260"/>
    </location>
</feature>
<dbReference type="PANTHER" id="PTHR32322:SF2">
    <property type="entry name" value="EAMA DOMAIN-CONTAINING PROTEIN"/>
    <property type="match status" value="1"/>
</dbReference>
<dbReference type="SUPFAM" id="SSF103481">
    <property type="entry name" value="Multidrug resistance efflux transporter EmrE"/>
    <property type="match status" value="2"/>
</dbReference>
<evidence type="ECO:0000256" key="1">
    <source>
        <dbReference type="ARBA" id="ARBA00004651"/>
    </source>
</evidence>
<feature type="transmembrane region" description="Helical" evidence="8">
    <location>
        <begin position="177"/>
        <end position="197"/>
    </location>
</feature>
<feature type="transmembrane region" description="Helical" evidence="8">
    <location>
        <begin position="149"/>
        <end position="165"/>
    </location>
</feature>
<dbReference type="Proteomes" id="UP000292507">
    <property type="component" value="Unassembled WGS sequence"/>
</dbReference>
<feature type="transmembrane region" description="Helical" evidence="8">
    <location>
        <begin position="102"/>
        <end position="119"/>
    </location>
</feature>
<keyword evidence="5 8" id="KW-0812">Transmembrane</keyword>
<dbReference type="InterPro" id="IPR050638">
    <property type="entry name" value="AA-Vitamin_Transporters"/>
</dbReference>
<dbReference type="RefSeq" id="WP_104526610.1">
    <property type="nucleotide sequence ID" value="NZ_POQT01000001.1"/>
</dbReference>
<evidence type="ECO:0000259" key="9">
    <source>
        <dbReference type="Pfam" id="PF00892"/>
    </source>
</evidence>
<dbReference type="EMBL" id="SHKV01000001">
    <property type="protein sequence ID" value="RZU34334.1"/>
    <property type="molecule type" value="Genomic_DNA"/>
</dbReference>
<feature type="transmembrane region" description="Helical" evidence="8">
    <location>
        <begin position="126"/>
        <end position="143"/>
    </location>
</feature>
<keyword evidence="3" id="KW-0813">Transport</keyword>
<keyword evidence="7 8" id="KW-0472">Membrane</keyword>
<keyword evidence="6 8" id="KW-1133">Transmembrane helix</keyword>
<dbReference type="PANTHER" id="PTHR32322">
    <property type="entry name" value="INNER MEMBRANE TRANSPORTER"/>
    <property type="match status" value="1"/>
</dbReference>
<dbReference type="InterPro" id="IPR000620">
    <property type="entry name" value="EamA_dom"/>
</dbReference>
<comment type="similarity">
    <text evidence="2">Belongs to the EamA transporter family.</text>
</comment>
<evidence type="ECO:0000256" key="6">
    <source>
        <dbReference type="ARBA" id="ARBA00022989"/>
    </source>
</evidence>
<evidence type="ECO:0000256" key="8">
    <source>
        <dbReference type="SAM" id="Phobius"/>
    </source>
</evidence>
<dbReference type="OrthoDB" id="369870at2"/>
<evidence type="ECO:0000313" key="10">
    <source>
        <dbReference type="EMBL" id="RZU34334.1"/>
    </source>
</evidence>
<keyword evidence="4" id="KW-1003">Cell membrane</keyword>